<keyword evidence="10" id="KW-1185">Reference proteome</keyword>
<keyword evidence="6" id="KW-0812">Transmembrane</keyword>
<dbReference type="EMBL" id="BNCK01000004">
    <property type="protein sequence ID" value="GHF92336.1"/>
    <property type="molecule type" value="Genomic_DNA"/>
</dbReference>
<dbReference type="InterPro" id="IPR003660">
    <property type="entry name" value="HAMP_dom"/>
</dbReference>
<dbReference type="AlphaFoldDB" id="A0A919BJX2"/>
<name>A0A919BJX2_9GAMM</name>
<dbReference type="CDD" id="cd06225">
    <property type="entry name" value="HAMP"/>
    <property type="match status" value="1"/>
</dbReference>
<dbReference type="SMART" id="SM00283">
    <property type="entry name" value="MA"/>
    <property type="match status" value="1"/>
</dbReference>
<dbReference type="InterPro" id="IPR004089">
    <property type="entry name" value="MCPsignal_dom"/>
</dbReference>
<dbReference type="GO" id="GO:0006935">
    <property type="term" value="P:chemotaxis"/>
    <property type="evidence" value="ECO:0007669"/>
    <property type="project" value="UniProtKB-ARBA"/>
</dbReference>
<evidence type="ECO:0000313" key="10">
    <source>
        <dbReference type="Proteomes" id="UP000623842"/>
    </source>
</evidence>
<feature type="transmembrane region" description="Helical" evidence="6">
    <location>
        <begin position="12"/>
        <end position="35"/>
    </location>
</feature>
<dbReference type="Gene3D" id="6.10.340.10">
    <property type="match status" value="1"/>
</dbReference>
<evidence type="ECO:0000313" key="9">
    <source>
        <dbReference type="EMBL" id="GHF92336.1"/>
    </source>
</evidence>
<dbReference type="PANTHER" id="PTHR32089:SF117">
    <property type="entry name" value="METHYL ACCEPTING SENSORY TRANSDUCER WITH CACHE_1 SMALL MOLECULE BINDING DOMAIN"/>
    <property type="match status" value="1"/>
</dbReference>
<sequence>MTLSEKSLAIKLLGFVGSILILISAGYLIVGYIYLHKAEKEIAEQVNSEIKLQIEQTVAAKSSAIASEVSSIIEKAFQYPATLSKQIGASIEGKLAGSLSREQTEALVSNTLTFAPVSSAYAQFEQNKFDGKDKDFVSGFSHSVKGEGSFEVYFVKEESGVISQEPIELGAEKYDETLDEFGNRAAEWFLCSKEKLKPCIINPYKYEIRPGYTELMTSLVAPVIANGSFRGVVGADLNLPLLQEKATKLKQSLYQGNSSVFIVSQDFFVAAASDQLKSLARPFKEATKNSEAILAHMGKQQGLSLDGQLIFVRQIPISIANENWLLIVGIDENVAMQPVANISNGVKSEIASILTTFFMLGIILTVIALLLFQWFSRSIVKPVDLVASRMQELAGKGGDLTQSLEVSSHEELIRLANAFNQFRIKVCELLEQAKQSGRSVMESSEVSKESAVQTNYQIMLQQKEIDSIVTAITEMSATAHEVASTASSAANNAETATTYVKETEVDVSKATQEVSELSEEMSAATVAVKAVSARSEDIKKILDVIAAIAEQTNLLALNAAIEAARAGDHGRGFSVVADEVRALASKTADSVGEISQVINALQSEVSQTVNLIETGSGKASDAADRSREVFEKMKQTVIQIEAVTEHILQIAAAAEEQSQVSEELSRNMVIVGDATKEVAQLSESSEQSAMEINDSVKHLEALLSKLKTS</sequence>
<dbReference type="PROSITE" id="PS50885">
    <property type="entry name" value="HAMP"/>
    <property type="match status" value="1"/>
</dbReference>
<dbReference type="GO" id="GO:0016020">
    <property type="term" value="C:membrane"/>
    <property type="evidence" value="ECO:0007669"/>
    <property type="project" value="UniProtKB-SubCell"/>
</dbReference>
<evidence type="ECO:0000256" key="6">
    <source>
        <dbReference type="SAM" id="Phobius"/>
    </source>
</evidence>
<reference evidence="9" key="1">
    <citation type="journal article" date="2014" name="Int. J. Syst. Evol. Microbiol.">
        <title>Complete genome sequence of Corynebacterium casei LMG S-19264T (=DSM 44701T), isolated from a smear-ripened cheese.</title>
        <authorList>
            <consortium name="US DOE Joint Genome Institute (JGI-PGF)"/>
            <person name="Walter F."/>
            <person name="Albersmeier A."/>
            <person name="Kalinowski J."/>
            <person name="Ruckert C."/>
        </authorList>
    </citation>
    <scope>NUCLEOTIDE SEQUENCE</scope>
    <source>
        <strain evidence="9">KCTC 42731</strain>
    </source>
</reference>
<dbReference type="CDD" id="cd11386">
    <property type="entry name" value="MCP_signal"/>
    <property type="match status" value="1"/>
</dbReference>
<gene>
    <name evidence="9" type="ORF">GCM10017161_20550</name>
</gene>
<dbReference type="Gene3D" id="1.10.287.950">
    <property type="entry name" value="Methyl-accepting chemotaxis protein"/>
    <property type="match status" value="1"/>
</dbReference>
<evidence type="ECO:0000259" key="8">
    <source>
        <dbReference type="PROSITE" id="PS50885"/>
    </source>
</evidence>
<evidence type="ECO:0000256" key="4">
    <source>
        <dbReference type="PROSITE-ProRule" id="PRU00284"/>
    </source>
</evidence>
<evidence type="ECO:0000256" key="1">
    <source>
        <dbReference type="ARBA" id="ARBA00004370"/>
    </source>
</evidence>
<dbReference type="Pfam" id="PF00015">
    <property type="entry name" value="MCPsignal"/>
    <property type="match status" value="1"/>
</dbReference>
<dbReference type="GO" id="GO:0007165">
    <property type="term" value="P:signal transduction"/>
    <property type="evidence" value="ECO:0007669"/>
    <property type="project" value="UniProtKB-KW"/>
</dbReference>
<comment type="subcellular location">
    <subcellularLocation>
        <location evidence="1">Membrane</location>
    </subcellularLocation>
</comment>
<keyword evidence="2 4" id="KW-0807">Transducer</keyword>
<reference evidence="9" key="2">
    <citation type="submission" date="2020-09" db="EMBL/GenBank/DDBJ databases">
        <authorList>
            <person name="Sun Q."/>
            <person name="Kim S."/>
        </authorList>
    </citation>
    <scope>NUCLEOTIDE SEQUENCE</scope>
    <source>
        <strain evidence="9">KCTC 42731</strain>
    </source>
</reference>
<feature type="domain" description="HAMP" evidence="8">
    <location>
        <begin position="377"/>
        <end position="431"/>
    </location>
</feature>
<proteinExistence type="inferred from homology"/>
<keyword evidence="6" id="KW-0472">Membrane</keyword>
<protein>
    <submittedName>
        <fullName evidence="9">Methyl-accepting chemotaxis protein</fullName>
    </submittedName>
</protein>
<dbReference type="Proteomes" id="UP000623842">
    <property type="component" value="Unassembled WGS sequence"/>
</dbReference>
<comment type="similarity">
    <text evidence="3">Belongs to the methyl-accepting chemotaxis (MCP) protein family.</text>
</comment>
<comment type="caution">
    <text evidence="9">The sequence shown here is derived from an EMBL/GenBank/DDBJ whole genome shotgun (WGS) entry which is preliminary data.</text>
</comment>
<dbReference type="PROSITE" id="PS50111">
    <property type="entry name" value="CHEMOTAXIS_TRANSDUC_2"/>
    <property type="match status" value="1"/>
</dbReference>
<dbReference type="RefSeq" id="WP_189770028.1">
    <property type="nucleotide sequence ID" value="NZ_BNCK01000004.1"/>
</dbReference>
<dbReference type="Gene3D" id="3.30.450.20">
    <property type="entry name" value="PAS domain"/>
    <property type="match status" value="1"/>
</dbReference>
<dbReference type="Pfam" id="PF00672">
    <property type="entry name" value="HAMP"/>
    <property type="match status" value="1"/>
</dbReference>
<evidence type="ECO:0000256" key="3">
    <source>
        <dbReference type="ARBA" id="ARBA00029447"/>
    </source>
</evidence>
<keyword evidence="6" id="KW-1133">Transmembrane helix</keyword>
<dbReference type="SMART" id="SM00304">
    <property type="entry name" value="HAMP"/>
    <property type="match status" value="1"/>
</dbReference>
<dbReference type="FunFam" id="1.10.287.950:FF:000001">
    <property type="entry name" value="Methyl-accepting chemotaxis sensory transducer"/>
    <property type="match status" value="1"/>
</dbReference>
<dbReference type="PANTHER" id="PTHR32089">
    <property type="entry name" value="METHYL-ACCEPTING CHEMOTAXIS PROTEIN MCPB"/>
    <property type="match status" value="1"/>
</dbReference>
<organism evidence="9 10">
    <name type="scientific">Thalassotalea marina</name>
    <dbReference type="NCBI Taxonomy" id="1673741"/>
    <lineage>
        <taxon>Bacteria</taxon>
        <taxon>Pseudomonadati</taxon>
        <taxon>Pseudomonadota</taxon>
        <taxon>Gammaproteobacteria</taxon>
        <taxon>Alteromonadales</taxon>
        <taxon>Colwelliaceae</taxon>
        <taxon>Thalassotalea</taxon>
    </lineage>
</organism>
<evidence type="ECO:0000259" key="7">
    <source>
        <dbReference type="PROSITE" id="PS50111"/>
    </source>
</evidence>
<evidence type="ECO:0000256" key="2">
    <source>
        <dbReference type="ARBA" id="ARBA00023224"/>
    </source>
</evidence>
<feature type="coiled-coil region" evidence="5">
    <location>
        <begin position="500"/>
        <end position="527"/>
    </location>
</feature>
<keyword evidence="5" id="KW-0175">Coiled coil</keyword>
<evidence type="ECO:0000256" key="5">
    <source>
        <dbReference type="SAM" id="Coils"/>
    </source>
</evidence>
<feature type="transmembrane region" description="Helical" evidence="6">
    <location>
        <begin position="350"/>
        <end position="372"/>
    </location>
</feature>
<dbReference type="CDD" id="cd12913">
    <property type="entry name" value="PDC1_MCP_like"/>
    <property type="match status" value="1"/>
</dbReference>
<feature type="domain" description="Methyl-accepting transducer" evidence="7">
    <location>
        <begin position="436"/>
        <end position="672"/>
    </location>
</feature>
<accession>A0A919BJX2</accession>
<dbReference type="SUPFAM" id="SSF58104">
    <property type="entry name" value="Methyl-accepting chemotaxis protein (MCP) signaling domain"/>
    <property type="match status" value="1"/>
</dbReference>